<feature type="domain" description="MobA-like NTP transferase" evidence="3">
    <location>
        <begin position="6"/>
        <end position="136"/>
    </location>
</feature>
<dbReference type="PANTHER" id="PTHR43584">
    <property type="entry name" value="NUCLEOTIDYL TRANSFERASE"/>
    <property type="match status" value="1"/>
</dbReference>
<dbReference type="Pfam" id="PF12804">
    <property type="entry name" value="NTP_transf_3"/>
    <property type="match status" value="1"/>
</dbReference>
<gene>
    <name evidence="4" type="ORF">GCM10025783_15870</name>
</gene>
<evidence type="ECO:0000313" key="4">
    <source>
        <dbReference type="EMBL" id="GAA4744932.1"/>
    </source>
</evidence>
<dbReference type="SUPFAM" id="SSF53448">
    <property type="entry name" value="Nucleotide-diphospho-sugar transferases"/>
    <property type="match status" value="1"/>
</dbReference>
<name>A0ABP8Z2R7_9MICO</name>
<comment type="caution">
    <text evidence="4">The sequence shown here is derived from an EMBL/GenBank/DDBJ whole genome shotgun (WGS) entry which is preliminary data.</text>
</comment>
<dbReference type="Gene3D" id="3.90.550.10">
    <property type="entry name" value="Spore Coat Polysaccharide Biosynthesis Protein SpsA, Chain A"/>
    <property type="match status" value="1"/>
</dbReference>
<keyword evidence="5" id="KW-1185">Reference proteome</keyword>
<organism evidence="4 5">
    <name type="scientific">Amnibacterium soli</name>
    <dbReference type="NCBI Taxonomy" id="1282736"/>
    <lineage>
        <taxon>Bacteria</taxon>
        <taxon>Bacillati</taxon>
        <taxon>Actinomycetota</taxon>
        <taxon>Actinomycetes</taxon>
        <taxon>Micrococcales</taxon>
        <taxon>Microbacteriaceae</taxon>
        <taxon>Amnibacterium</taxon>
    </lineage>
</organism>
<dbReference type="InterPro" id="IPR050065">
    <property type="entry name" value="GlmU-like"/>
</dbReference>
<evidence type="ECO:0000256" key="2">
    <source>
        <dbReference type="ARBA" id="ARBA00022695"/>
    </source>
</evidence>
<accession>A0ABP8Z2R7</accession>
<dbReference type="Proteomes" id="UP001500121">
    <property type="component" value="Unassembled WGS sequence"/>
</dbReference>
<keyword evidence="2 4" id="KW-0548">Nucleotidyltransferase</keyword>
<evidence type="ECO:0000313" key="5">
    <source>
        <dbReference type="Proteomes" id="UP001500121"/>
    </source>
</evidence>
<keyword evidence="1" id="KW-0808">Transferase</keyword>
<proteinExistence type="predicted"/>
<dbReference type="GO" id="GO:0016779">
    <property type="term" value="F:nucleotidyltransferase activity"/>
    <property type="evidence" value="ECO:0007669"/>
    <property type="project" value="UniProtKB-KW"/>
</dbReference>
<dbReference type="PANTHER" id="PTHR43584:SF8">
    <property type="entry name" value="N-ACETYLMURAMATE ALPHA-1-PHOSPHATE URIDYLYLTRANSFERASE"/>
    <property type="match status" value="1"/>
</dbReference>
<dbReference type="CDD" id="cd02523">
    <property type="entry name" value="PC_cytidylyltransferase"/>
    <property type="match status" value="1"/>
</dbReference>
<dbReference type="InterPro" id="IPR029044">
    <property type="entry name" value="Nucleotide-diphossugar_trans"/>
</dbReference>
<protein>
    <submittedName>
        <fullName evidence="4">UTP--glucose-1-phosphate uridylyltransferase</fullName>
    </submittedName>
</protein>
<sequence length="233" mass="25644">MSEIQAVILAAGLGTRLGRPLPKPLTRLQDGRSIMQQQVDNLRSVFGDRVRIIVVTGFKANLIMEEQPDLLFAYNPYFDDTNTSKSLLRALSVSSDGGVLWLNGDVVFDPAVLEDLRGAIDAEQSTVCVNTAAVGEEEVKYTVDAEGFIRELSKQVTGGLGEAVGINYVSAHDKAVLLQELERCGDQDYFERGIETAVQDRGVKVAPLDISRRFAVEVDFEEDLARANRHEMV</sequence>
<evidence type="ECO:0000259" key="3">
    <source>
        <dbReference type="Pfam" id="PF12804"/>
    </source>
</evidence>
<dbReference type="InterPro" id="IPR025877">
    <property type="entry name" value="MobA-like_NTP_Trfase"/>
</dbReference>
<reference evidence="5" key="1">
    <citation type="journal article" date="2019" name="Int. J. Syst. Evol. Microbiol.">
        <title>The Global Catalogue of Microorganisms (GCM) 10K type strain sequencing project: providing services to taxonomists for standard genome sequencing and annotation.</title>
        <authorList>
            <consortium name="The Broad Institute Genomics Platform"/>
            <consortium name="The Broad Institute Genome Sequencing Center for Infectious Disease"/>
            <person name="Wu L."/>
            <person name="Ma J."/>
        </authorList>
    </citation>
    <scope>NUCLEOTIDE SEQUENCE [LARGE SCALE GENOMIC DNA]</scope>
    <source>
        <strain evidence="5">JCM 19015</strain>
    </source>
</reference>
<dbReference type="EMBL" id="BAABLP010000002">
    <property type="protein sequence ID" value="GAA4744932.1"/>
    <property type="molecule type" value="Genomic_DNA"/>
</dbReference>
<dbReference type="RefSeq" id="WP_345480535.1">
    <property type="nucleotide sequence ID" value="NZ_BAABLP010000002.1"/>
</dbReference>
<evidence type="ECO:0000256" key="1">
    <source>
        <dbReference type="ARBA" id="ARBA00022679"/>
    </source>
</evidence>